<sequence>MEKGILEYMVLGEGKTPLVLEVGIGGSFYNWWPFVQELRKDFTIVMYHRAGYGKSKVSSNQRDIKNIAEELDSLLIHLAIKEKFVLVGHSFGGLCVQQYAKMFPEKLKAVVLIDSTSFQFKRLYDLDLPVMYSYISLEKMIESNLQSSLKTREELELDFQDTLQGAQQILPEEQFDRFVDFITSPDLFKTIAEEFQNWDKDSEIIKAAGEFPEIPLVVIARDEKVSALPFIEFGIPEEEAYLHEKIWRELQIELSQMNSQGKLVLAHDSDHEIHKDRPEVIVECLQKYK</sequence>
<name>A0ABU9K6H8_9BACI</name>
<comment type="caution">
    <text evidence="2">The sequence shown here is derived from an EMBL/GenBank/DDBJ whole genome shotgun (WGS) entry which is preliminary data.</text>
</comment>
<dbReference type="InterPro" id="IPR050266">
    <property type="entry name" value="AB_hydrolase_sf"/>
</dbReference>
<evidence type="ECO:0000313" key="2">
    <source>
        <dbReference type="EMBL" id="MEL3971681.1"/>
    </source>
</evidence>
<dbReference type="PRINTS" id="PR00111">
    <property type="entry name" value="ABHYDROLASE"/>
</dbReference>
<evidence type="ECO:0000259" key="1">
    <source>
        <dbReference type="Pfam" id="PF00561"/>
    </source>
</evidence>
<proteinExistence type="predicted"/>
<accession>A0ABU9K6H8</accession>
<dbReference type="Gene3D" id="3.40.50.1820">
    <property type="entry name" value="alpha/beta hydrolase"/>
    <property type="match status" value="1"/>
</dbReference>
<keyword evidence="3" id="KW-1185">Reference proteome</keyword>
<dbReference type="Pfam" id="PF00561">
    <property type="entry name" value="Abhydrolase_1"/>
    <property type="match status" value="1"/>
</dbReference>
<dbReference type="SUPFAM" id="SSF53474">
    <property type="entry name" value="alpha/beta-Hydrolases"/>
    <property type="match status" value="1"/>
</dbReference>
<gene>
    <name evidence="2" type="ORF">AAEO50_05245</name>
</gene>
<dbReference type="PANTHER" id="PTHR43798">
    <property type="entry name" value="MONOACYLGLYCEROL LIPASE"/>
    <property type="match status" value="1"/>
</dbReference>
<dbReference type="InterPro" id="IPR000073">
    <property type="entry name" value="AB_hydrolase_1"/>
</dbReference>
<organism evidence="2 3">
    <name type="scientific">Rossellomorea oryzaecorticis</name>
    <dbReference type="NCBI Taxonomy" id="1396505"/>
    <lineage>
        <taxon>Bacteria</taxon>
        <taxon>Bacillati</taxon>
        <taxon>Bacillota</taxon>
        <taxon>Bacilli</taxon>
        <taxon>Bacillales</taxon>
        <taxon>Bacillaceae</taxon>
        <taxon>Rossellomorea</taxon>
    </lineage>
</organism>
<dbReference type="EMBL" id="JBBYAF010000007">
    <property type="protein sequence ID" value="MEL3971681.1"/>
    <property type="molecule type" value="Genomic_DNA"/>
</dbReference>
<keyword evidence="2" id="KW-0378">Hydrolase</keyword>
<dbReference type="RefSeq" id="WP_341981215.1">
    <property type="nucleotide sequence ID" value="NZ_JBBYAF010000007.1"/>
</dbReference>
<evidence type="ECO:0000313" key="3">
    <source>
        <dbReference type="Proteomes" id="UP001389717"/>
    </source>
</evidence>
<reference evidence="2 3" key="1">
    <citation type="submission" date="2024-04" db="EMBL/GenBank/DDBJ databases">
        <title>Bacillus oryzaecorticis sp. nov., a moderately halophilic bacterium isolated from rice husks.</title>
        <authorList>
            <person name="Zhu H.-S."/>
        </authorList>
    </citation>
    <scope>NUCLEOTIDE SEQUENCE [LARGE SCALE GENOMIC DNA]</scope>
    <source>
        <strain evidence="2 3">ZC255</strain>
    </source>
</reference>
<protein>
    <submittedName>
        <fullName evidence="2">Alpha/beta fold hydrolase</fullName>
    </submittedName>
</protein>
<dbReference type="Proteomes" id="UP001389717">
    <property type="component" value="Unassembled WGS sequence"/>
</dbReference>
<dbReference type="GO" id="GO:0016787">
    <property type="term" value="F:hydrolase activity"/>
    <property type="evidence" value="ECO:0007669"/>
    <property type="project" value="UniProtKB-KW"/>
</dbReference>
<feature type="domain" description="AB hydrolase-1" evidence="1">
    <location>
        <begin position="17"/>
        <end position="127"/>
    </location>
</feature>
<dbReference type="InterPro" id="IPR029058">
    <property type="entry name" value="AB_hydrolase_fold"/>
</dbReference>